<evidence type="ECO:0000256" key="7">
    <source>
        <dbReference type="ARBA" id="ARBA00022801"/>
    </source>
</evidence>
<dbReference type="OrthoDB" id="289937at2"/>
<dbReference type="GO" id="GO:0042597">
    <property type="term" value="C:periplasmic space"/>
    <property type="evidence" value="ECO:0007669"/>
    <property type="project" value="UniProtKB-SubCell"/>
</dbReference>
<keyword evidence="12" id="KW-0966">Cell projection</keyword>
<dbReference type="SMART" id="SM00047">
    <property type="entry name" value="LYZ2"/>
    <property type="match status" value="1"/>
</dbReference>
<dbReference type="GO" id="GO:0044780">
    <property type="term" value="P:bacterial-type flagellum assembly"/>
    <property type="evidence" value="ECO:0007669"/>
    <property type="project" value="InterPro"/>
</dbReference>
<evidence type="ECO:0000256" key="8">
    <source>
        <dbReference type="ARBA" id="ARBA00023295"/>
    </source>
</evidence>
<evidence type="ECO:0000256" key="6">
    <source>
        <dbReference type="ARBA" id="ARBA00022764"/>
    </source>
</evidence>
<keyword evidence="9" id="KW-0961">Cell wall biogenesis/degradation</keyword>
<evidence type="ECO:0000256" key="1">
    <source>
        <dbReference type="ARBA" id="ARBA00002954"/>
    </source>
</evidence>
<reference evidence="12 13" key="1">
    <citation type="submission" date="2018-01" db="EMBL/GenBank/DDBJ databases">
        <authorList>
            <person name="Fu G.-Y."/>
        </authorList>
    </citation>
    <scope>NUCLEOTIDE SEQUENCE [LARGE SCALE GENOMIC DNA]</scope>
    <source>
        <strain evidence="12 13">SY39</strain>
    </source>
</reference>
<dbReference type="GO" id="GO:0071555">
    <property type="term" value="P:cell wall organization"/>
    <property type="evidence" value="ECO:0007669"/>
    <property type="project" value="UniProtKB-KW"/>
</dbReference>
<comment type="similarity">
    <text evidence="4">In the C-terminal section; belongs to the glycosyl hydrolase 73 family.</text>
</comment>
<feature type="domain" description="Mannosyl-glycoprotein endo-beta-N-acetylglucosamidase-like" evidence="11">
    <location>
        <begin position="158"/>
        <end position="319"/>
    </location>
</feature>
<keyword evidence="12" id="KW-0969">Cilium</keyword>
<evidence type="ECO:0000259" key="11">
    <source>
        <dbReference type="SMART" id="SM00047"/>
    </source>
</evidence>
<dbReference type="GO" id="GO:0071973">
    <property type="term" value="P:bacterial-type flagellum-dependent cell motility"/>
    <property type="evidence" value="ECO:0007669"/>
    <property type="project" value="TreeGrafter"/>
</dbReference>
<dbReference type="NCBIfam" id="TIGR02541">
    <property type="entry name" value="flagell_FlgJ"/>
    <property type="match status" value="1"/>
</dbReference>
<organism evidence="12 13">
    <name type="scientific">Pseudazoarcus pumilus</name>
    <dbReference type="NCBI Taxonomy" id="2067960"/>
    <lineage>
        <taxon>Bacteria</taxon>
        <taxon>Pseudomonadati</taxon>
        <taxon>Pseudomonadota</taxon>
        <taxon>Betaproteobacteria</taxon>
        <taxon>Rhodocyclales</taxon>
        <taxon>Zoogloeaceae</taxon>
        <taxon>Pseudazoarcus</taxon>
    </lineage>
</organism>
<dbReference type="Gene3D" id="2.10.70.40">
    <property type="entry name" value="peptidoglycan hydrolase"/>
    <property type="match status" value="1"/>
</dbReference>
<evidence type="ECO:0000256" key="9">
    <source>
        <dbReference type="ARBA" id="ARBA00023316"/>
    </source>
</evidence>
<evidence type="ECO:0000256" key="5">
    <source>
        <dbReference type="ARBA" id="ARBA00013433"/>
    </source>
</evidence>
<dbReference type="Pfam" id="PF10135">
    <property type="entry name" value="Rod-binding"/>
    <property type="match status" value="1"/>
</dbReference>
<dbReference type="Gene3D" id="1.10.530.10">
    <property type="match status" value="1"/>
</dbReference>
<comment type="similarity">
    <text evidence="3">In the N-terminal section; belongs to the FlgJ family.</text>
</comment>
<keyword evidence="12" id="KW-0282">Flagellum</keyword>
<dbReference type="KEGG" id="atw:C0099_11770"/>
<dbReference type="EMBL" id="CP025682">
    <property type="protein sequence ID" value="AUN95548.1"/>
    <property type="molecule type" value="Genomic_DNA"/>
</dbReference>
<name>A0A2I6S8G4_9RHOO</name>
<dbReference type="PRINTS" id="PR01002">
    <property type="entry name" value="FLGFLGJ"/>
</dbReference>
<keyword evidence="8" id="KW-0326">Glycosidase</keyword>
<dbReference type="Pfam" id="PF01832">
    <property type="entry name" value="Glucosaminidase"/>
    <property type="match status" value="1"/>
</dbReference>
<evidence type="ECO:0000256" key="4">
    <source>
        <dbReference type="ARBA" id="ARBA00007974"/>
    </source>
</evidence>
<proteinExistence type="inferred from homology"/>
<gene>
    <name evidence="12" type="primary">flgJ</name>
    <name evidence="12" type="ORF">C0099_11770</name>
</gene>
<dbReference type="Proteomes" id="UP000242205">
    <property type="component" value="Chromosome"/>
</dbReference>
<evidence type="ECO:0000256" key="2">
    <source>
        <dbReference type="ARBA" id="ARBA00004418"/>
    </source>
</evidence>
<dbReference type="InterPro" id="IPR002901">
    <property type="entry name" value="MGlyc_endo_b_GlcNAc-like_dom"/>
</dbReference>
<evidence type="ECO:0000256" key="3">
    <source>
        <dbReference type="ARBA" id="ARBA00006880"/>
    </source>
</evidence>
<dbReference type="PANTHER" id="PTHR33308">
    <property type="entry name" value="PEPTIDOGLYCAN HYDROLASE FLGJ"/>
    <property type="match status" value="1"/>
</dbReference>
<sequence length="327" mass="34941">MSVASLNAMDPRSLGDLKRLAREGDSPEALRAAAQQFEAVFMQMVFKAMREATPPDGLFDSEQTSMFQQLHDQQIAGELATRGGGTGLADAIFRQLGGEAMQRRSGNTTVGPDGRTYFDLADVIRRPAIPAARSAPVAEKGSPEAAEIAAPGATRPSLDGLPDHVGSFVGQVWDHAADAGRKLGVPTHFVVAQAALETGWGRAELRRADGSPSHNLFNVKAGAGWRGEVVELPVTEYVAGRATTENARFRAYDSYAEAFDDYVALLADNPRYAGVIGQQDAAAFAGALQKAGYATDPQYADKLQRVIGDRLEAVAGSFQTSFVERLR</sequence>
<dbReference type="InterPro" id="IPR013377">
    <property type="entry name" value="FlgJ"/>
</dbReference>
<dbReference type="InterPro" id="IPR019301">
    <property type="entry name" value="Flagellar_prot_FlgJ_N"/>
</dbReference>
<dbReference type="GO" id="GO:0004040">
    <property type="term" value="F:amidase activity"/>
    <property type="evidence" value="ECO:0007669"/>
    <property type="project" value="InterPro"/>
</dbReference>
<comment type="function">
    <text evidence="1">Flagellum-specific muramidase which hydrolyzes the peptidoglycan layer to assemble the rod structure in the periplasmic space.</text>
</comment>
<dbReference type="RefSeq" id="WP_102247596.1">
    <property type="nucleotide sequence ID" value="NZ_CP025682.1"/>
</dbReference>
<evidence type="ECO:0000313" key="13">
    <source>
        <dbReference type="Proteomes" id="UP000242205"/>
    </source>
</evidence>
<dbReference type="AlphaFoldDB" id="A0A2I6S8G4"/>
<evidence type="ECO:0000313" key="12">
    <source>
        <dbReference type="EMBL" id="AUN95548.1"/>
    </source>
</evidence>
<dbReference type="PANTHER" id="PTHR33308:SF9">
    <property type="entry name" value="PEPTIDOGLYCAN HYDROLASE FLGJ"/>
    <property type="match status" value="1"/>
</dbReference>
<comment type="subcellular location">
    <subcellularLocation>
        <location evidence="2">Periplasm</location>
    </subcellularLocation>
</comment>
<keyword evidence="13" id="KW-1185">Reference proteome</keyword>
<evidence type="ECO:0000256" key="10">
    <source>
        <dbReference type="ARBA" id="ARBA00030835"/>
    </source>
</evidence>
<dbReference type="GO" id="GO:0016798">
    <property type="term" value="F:hydrolase activity, acting on glycosyl bonds"/>
    <property type="evidence" value="ECO:0007669"/>
    <property type="project" value="UniProtKB-KW"/>
</dbReference>
<protein>
    <recommendedName>
        <fullName evidence="5">Peptidoglycan hydrolase FlgJ</fullName>
    </recommendedName>
    <alternativeName>
        <fullName evidence="10">Muramidase FlgJ</fullName>
    </alternativeName>
</protein>
<keyword evidence="6" id="KW-0574">Periplasm</keyword>
<dbReference type="InterPro" id="IPR051056">
    <property type="entry name" value="Glycosyl_Hydrolase_73"/>
</dbReference>
<keyword evidence="7 12" id="KW-0378">Hydrolase</keyword>
<accession>A0A2I6S8G4</accession>